<evidence type="ECO:0000313" key="3">
    <source>
        <dbReference type="Proteomes" id="UP000001877"/>
    </source>
</evidence>
<dbReference type="STRING" id="358681.BBR47_08160"/>
<gene>
    <name evidence="2" type="ordered locus">BBR47_08160</name>
</gene>
<feature type="compositionally biased region" description="Polar residues" evidence="1">
    <location>
        <begin position="22"/>
        <end position="34"/>
    </location>
</feature>
<organism evidence="2 3">
    <name type="scientific">Brevibacillus brevis (strain 47 / JCM 6285 / NBRC 100599)</name>
    <dbReference type="NCBI Taxonomy" id="358681"/>
    <lineage>
        <taxon>Bacteria</taxon>
        <taxon>Bacillati</taxon>
        <taxon>Bacillota</taxon>
        <taxon>Bacilli</taxon>
        <taxon>Bacillales</taxon>
        <taxon>Paenibacillaceae</taxon>
        <taxon>Brevibacillus</taxon>
    </lineage>
</organism>
<evidence type="ECO:0000256" key="1">
    <source>
        <dbReference type="SAM" id="MobiDB-lite"/>
    </source>
</evidence>
<feature type="region of interest" description="Disordered" evidence="1">
    <location>
        <begin position="1"/>
        <end position="44"/>
    </location>
</feature>
<sequence>MVGKRKTGFLRSWHANEEAEISVSTPKSGTSTKSHPMGGSFSGKRLVDKRVPLFSVSTR</sequence>
<dbReference type="HOGENOM" id="CLU_2951218_0_0_9"/>
<dbReference type="EMBL" id="AP008955">
    <property type="protein sequence ID" value="BAH41793.1"/>
    <property type="molecule type" value="Genomic_DNA"/>
</dbReference>
<proteinExistence type="predicted"/>
<keyword evidence="3" id="KW-1185">Reference proteome</keyword>
<protein>
    <submittedName>
        <fullName evidence="2">Uncharacterized protein</fullName>
    </submittedName>
</protein>
<dbReference type="Proteomes" id="UP000001877">
    <property type="component" value="Chromosome"/>
</dbReference>
<reference evidence="2 3" key="1">
    <citation type="submission" date="2005-03" db="EMBL/GenBank/DDBJ databases">
        <title>Brevibacillus brevis strain 47, complete genome.</title>
        <authorList>
            <person name="Hosoyama A."/>
            <person name="Yamada R."/>
            <person name="Hongo Y."/>
            <person name="Terui Y."/>
            <person name="Ankai A."/>
            <person name="Masuyama W."/>
            <person name="Sekiguchi M."/>
            <person name="Takeda T."/>
            <person name="Asano K."/>
            <person name="Ohji S."/>
            <person name="Ichikawa N."/>
            <person name="Narita S."/>
            <person name="Aoki N."/>
            <person name="Miura H."/>
            <person name="Matsushita S."/>
            <person name="Sekigawa T."/>
            <person name="Yamagata H."/>
            <person name="Yoshikawa H."/>
            <person name="Udaka S."/>
            <person name="Tanikawa S."/>
            <person name="Fujita N."/>
        </authorList>
    </citation>
    <scope>NUCLEOTIDE SEQUENCE [LARGE SCALE GENOMIC DNA]</scope>
    <source>
        <strain evidence="3">47 / JCM 6285 / NBRC 100599</strain>
    </source>
</reference>
<name>C0Z4R6_BREBN</name>
<evidence type="ECO:0000313" key="2">
    <source>
        <dbReference type="EMBL" id="BAH41793.1"/>
    </source>
</evidence>
<dbReference type="KEGG" id="bbe:BBR47_08160"/>
<dbReference type="AlphaFoldDB" id="C0Z4R6"/>
<accession>C0Z4R6</accession>